<sequence length="74" mass="7853">MADDAWALGLTTWEDVVAFVGDPWELATVDTASTDKCPSDVSLRARGRVVFLPCGLAADSSITVVGMPMATHKE</sequence>
<dbReference type="AlphaFoldDB" id="A0A8J5SN13"/>
<evidence type="ECO:0000313" key="2">
    <source>
        <dbReference type="Proteomes" id="UP000729402"/>
    </source>
</evidence>
<dbReference type="EMBL" id="JAAALK010000284">
    <property type="protein sequence ID" value="KAG8069434.1"/>
    <property type="molecule type" value="Genomic_DNA"/>
</dbReference>
<gene>
    <name evidence="1" type="ORF">GUJ93_ZPchr0005g14905</name>
</gene>
<evidence type="ECO:0000313" key="1">
    <source>
        <dbReference type="EMBL" id="KAG8069434.1"/>
    </source>
</evidence>
<proteinExistence type="predicted"/>
<accession>A0A8J5SN13</accession>
<reference evidence="1" key="1">
    <citation type="journal article" date="2021" name="bioRxiv">
        <title>Whole Genome Assembly and Annotation of Northern Wild Rice, Zizania palustris L., Supports a Whole Genome Duplication in the Zizania Genus.</title>
        <authorList>
            <person name="Haas M."/>
            <person name="Kono T."/>
            <person name="Macchietto M."/>
            <person name="Millas R."/>
            <person name="McGilp L."/>
            <person name="Shao M."/>
            <person name="Duquette J."/>
            <person name="Hirsch C.N."/>
            <person name="Kimball J."/>
        </authorList>
    </citation>
    <scope>NUCLEOTIDE SEQUENCE</scope>
    <source>
        <tissue evidence="1">Fresh leaf tissue</tissue>
    </source>
</reference>
<dbReference type="OrthoDB" id="2139606at2759"/>
<protein>
    <submittedName>
        <fullName evidence="1">Uncharacterized protein</fullName>
    </submittedName>
</protein>
<name>A0A8J5SN13_ZIZPA</name>
<reference evidence="1" key="2">
    <citation type="submission" date="2021-02" db="EMBL/GenBank/DDBJ databases">
        <authorList>
            <person name="Kimball J.A."/>
            <person name="Haas M.W."/>
            <person name="Macchietto M."/>
            <person name="Kono T."/>
            <person name="Duquette J."/>
            <person name="Shao M."/>
        </authorList>
    </citation>
    <scope>NUCLEOTIDE SEQUENCE</scope>
    <source>
        <tissue evidence="1">Fresh leaf tissue</tissue>
    </source>
</reference>
<organism evidence="1 2">
    <name type="scientific">Zizania palustris</name>
    <name type="common">Northern wild rice</name>
    <dbReference type="NCBI Taxonomy" id="103762"/>
    <lineage>
        <taxon>Eukaryota</taxon>
        <taxon>Viridiplantae</taxon>
        <taxon>Streptophyta</taxon>
        <taxon>Embryophyta</taxon>
        <taxon>Tracheophyta</taxon>
        <taxon>Spermatophyta</taxon>
        <taxon>Magnoliopsida</taxon>
        <taxon>Liliopsida</taxon>
        <taxon>Poales</taxon>
        <taxon>Poaceae</taxon>
        <taxon>BOP clade</taxon>
        <taxon>Oryzoideae</taxon>
        <taxon>Oryzeae</taxon>
        <taxon>Zizaniinae</taxon>
        <taxon>Zizania</taxon>
    </lineage>
</organism>
<keyword evidence="2" id="KW-1185">Reference proteome</keyword>
<comment type="caution">
    <text evidence="1">The sequence shown here is derived from an EMBL/GenBank/DDBJ whole genome shotgun (WGS) entry which is preliminary data.</text>
</comment>
<dbReference type="Proteomes" id="UP000729402">
    <property type="component" value="Unassembled WGS sequence"/>
</dbReference>